<sequence>MPKLQSCSHESSRPLFRFSFSLSIANSLVPYSQKQLSININ</sequence>
<dbReference type="AlphaFoldDB" id="A0A2P2N8F8"/>
<proteinExistence type="predicted"/>
<organism evidence="1">
    <name type="scientific">Rhizophora mucronata</name>
    <name type="common">Asiatic mangrove</name>
    <dbReference type="NCBI Taxonomy" id="61149"/>
    <lineage>
        <taxon>Eukaryota</taxon>
        <taxon>Viridiplantae</taxon>
        <taxon>Streptophyta</taxon>
        <taxon>Embryophyta</taxon>
        <taxon>Tracheophyta</taxon>
        <taxon>Spermatophyta</taxon>
        <taxon>Magnoliopsida</taxon>
        <taxon>eudicotyledons</taxon>
        <taxon>Gunneridae</taxon>
        <taxon>Pentapetalae</taxon>
        <taxon>rosids</taxon>
        <taxon>fabids</taxon>
        <taxon>Malpighiales</taxon>
        <taxon>Rhizophoraceae</taxon>
        <taxon>Rhizophora</taxon>
    </lineage>
</organism>
<dbReference type="EMBL" id="GGEC01058259">
    <property type="protein sequence ID" value="MBX38743.1"/>
    <property type="molecule type" value="Transcribed_RNA"/>
</dbReference>
<accession>A0A2P2N8F8</accession>
<reference evidence="1" key="1">
    <citation type="submission" date="2018-02" db="EMBL/GenBank/DDBJ databases">
        <title>Rhizophora mucronata_Transcriptome.</title>
        <authorList>
            <person name="Meera S.P."/>
            <person name="Sreeshan A."/>
            <person name="Augustine A."/>
        </authorList>
    </citation>
    <scope>NUCLEOTIDE SEQUENCE</scope>
    <source>
        <tissue evidence="1">Leaf</tissue>
    </source>
</reference>
<evidence type="ECO:0000313" key="1">
    <source>
        <dbReference type="EMBL" id="MBX38743.1"/>
    </source>
</evidence>
<name>A0A2P2N8F8_RHIMU</name>
<protein>
    <submittedName>
        <fullName evidence="1">Uncharacterized protein</fullName>
    </submittedName>
</protein>